<name>A0AAD7MT79_9AGAR</name>
<keyword evidence="2" id="KW-1185">Reference proteome</keyword>
<dbReference type="EMBL" id="JARKIB010000164">
    <property type="protein sequence ID" value="KAJ7729583.1"/>
    <property type="molecule type" value="Genomic_DNA"/>
</dbReference>
<evidence type="ECO:0000313" key="2">
    <source>
        <dbReference type="Proteomes" id="UP001215598"/>
    </source>
</evidence>
<dbReference type="AlphaFoldDB" id="A0AAD7MT79"/>
<protein>
    <submittedName>
        <fullName evidence="1">Uncharacterized protein</fullName>
    </submittedName>
</protein>
<sequence>PGKMVQVGFNAGPRHAQVFGLAKSYTKLLDNITKTEYHSNIIAATTAVWVDAKTWLPTDITHHIDHELKNIPGPESLPVMWAKGLKLNDVTYSFPQVQRAPPEAYLTVDYCA</sequence>
<accession>A0AAD7MT79</accession>
<proteinExistence type="predicted"/>
<evidence type="ECO:0000313" key="1">
    <source>
        <dbReference type="EMBL" id="KAJ7729583.1"/>
    </source>
</evidence>
<gene>
    <name evidence="1" type="ORF">B0H16DRAFT_1330373</name>
</gene>
<feature type="non-terminal residue" evidence="1">
    <location>
        <position position="112"/>
    </location>
</feature>
<organism evidence="1 2">
    <name type="scientific">Mycena metata</name>
    <dbReference type="NCBI Taxonomy" id="1033252"/>
    <lineage>
        <taxon>Eukaryota</taxon>
        <taxon>Fungi</taxon>
        <taxon>Dikarya</taxon>
        <taxon>Basidiomycota</taxon>
        <taxon>Agaricomycotina</taxon>
        <taxon>Agaricomycetes</taxon>
        <taxon>Agaricomycetidae</taxon>
        <taxon>Agaricales</taxon>
        <taxon>Marasmiineae</taxon>
        <taxon>Mycenaceae</taxon>
        <taxon>Mycena</taxon>
    </lineage>
</organism>
<reference evidence="1" key="1">
    <citation type="submission" date="2023-03" db="EMBL/GenBank/DDBJ databases">
        <title>Massive genome expansion in bonnet fungi (Mycena s.s.) driven by repeated elements and novel gene families across ecological guilds.</title>
        <authorList>
            <consortium name="Lawrence Berkeley National Laboratory"/>
            <person name="Harder C.B."/>
            <person name="Miyauchi S."/>
            <person name="Viragh M."/>
            <person name="Kuo A."/>
            <person name="Thoen E."/>
            <person name="Andreopoulos B."/>
            <person name="Lu D."/>
            <person name="Skrede I."/>
            <person name="Drula E."/>
            <person name="Henrissat B."/>
            <person name="Morin E."/>
            <person name="Kohler A."/>
            <person name="Barry K."/>
            <person name="LaButti K."/>
            <person name="Morin E."/>
            <person name="Salamov A."/>
            <person name="Lipzen A."/>
            <person name="Mereny Z."/>
            <person name="Hegedus B."/>
            <person name="Baldrian P."/>
            <person name="Stursova M."/>
            <person name="Weitz H."/>
            <person name="Taylor A."/>
            <person name="Grigoriev I.V."/>
            <person name="Nagy L.G."/>
            <person name="Martin F."/>
            <person name="Kauserud H."/>
        </authorList>
    </citation>
    <scope>NUCLEOTIDE SEQUENCE</scope>
    <source>
        <strain evidence="1">CBHHK182m</strain>
    </source>
</reference>
<comment type="caution">
    <text evidence="1">The sequence shown here is derived from an EMBL/GenBank/DDBJ whole genome shotgun (WGS) entry which is preliminary data.</text>
</comment>
<dbReference type="Proteomes" id="UP001215598">
    <property type="component" value="Unassembled WGS sequence"/>
</dbReference>